<dbReference type="InterPro" id="IPR013783">
    <property type="entry name" value="Ig-like_fold"/>
</dbReference>
<feature type="compositionally biased region" description="Acidic residues" evidence="1">
    <location>
        <begin position="619"/>
        <end position="637"/>
    </location>
</feature>
<feature type="compositionally biased region" description="Basic and acidic residues" evidence="1">
    <location>
        <begin position="324"/>
        <end position="335"/>
    </location>
</feature>
<feature type="compositionally biased region" description="Basic and acidic residues" evidence="1">
    <location>
        <begin position="1422"/>
        <end position="1438"/>
    </location>
</feature>
<feature type="compositionally biased region" description="Polar residues" evidence="1">
    <location>
        <begin position="72"/>
        <end position="97"/>
    </location>
</feature>
<dbReference type="CDD" id="cd02859">
    <property type="entry name" value="E_set_AMPKbeta_like_N"/>
    <property type="match status" value="1"/>
</dbReference>
<feature type="compositionally biased region" description="Basic and acidic residues" evidence="1">
    <location>
        <begin position="205"/>
        <end position="218"/>
    </location>
</feature>
<evidence type="ECO:0000313" key="3">
    <source>
        <dbReference type="Proteomes" id="UP000750711"/>
    </source>
</evidence>
<feature type="compositionally biased region" description="Low complexity" evidence="1">
    <location>
        <begin position="663"/>
        <end position="686"/>
    </location>
</feature>
<feature type="compositionally biased region" description="Basic and acidic residues" evidence="1">
    <location>
        <begin position="520"/>
        <end position="531"/>
    </location>
</feature>
<feature type="compositionally biased region" description="Basic and acidic residues" evidence="1">
    <location>
        <begin position="496"/>
        <end position="507"/>
    </location>
</feature>
<evidence type="ECO:0000313" key="2">
    <source>
        <dbReference type="EMBL" id="KAH0566130.1"/>
    </source>
</evidence>
<feature type="compositionally biased region" description="Low complexity" evidence="1">
    <location>
        <begin position="398"/>
        <end position="408"/>
    </location>
</feature>
<feature type="region of interest" description="Disordered" evidence="1">
    <location>
        <begin position="1077"/>
        <end position="1502"/>
    </location>
</feature>
<feature type="compositionally biased region" description="Acidic residues" evidence="1">
    <location>
        <begin position="337"/>
        <end position="348"/>
    </location>
</feature>
<name>A0A9P8RTI7_9PEZI</name>
<feature type="compositionally biased region" description="Polar residues" evidence="1">
    <location>
        <begin position="1454"/>
        <end position="1465"/>
    </location>
</feature>
<dbReference type="Proteomes" id="UP000750711">
    <property type="component" value="Unassembled WGS sequence"/>
</dbReference>
<feature type="compositionally biased region" description="Basic and acidic residues" evidence="1">
    <location>
        <begin position="381"/>
        <end position="394"/>
    </location>
</feature>
<feature type="compositionally biased region" description="Basic and acidic residues" evidence="1">
    <location>
        <begin position="1"/>
        <end position="18"/>
    </location>
</feature>
<evidence type="ECO:0000256" key="1">
    <source>
        <dbReference type="SAM" id="MobiDB-lite"/>
    </source>
</evidence>
<feature type="region of interest" description="Disordered" evidence="1">
    <location>
        <begin position="72"/>
        <end position="253"/>
    </location>
</feature>
<dbReference type="EMBL" id="JAGHQM010000032">
    <property type="protein sequence ID" value="KAH0566130.1"/>
    <property type="molecule type" value="Genomic_DNA"/>
</dbReference>
<feature type="compositionally biased region" description="Low complexity" evidence="1">
    <location>
        <begin position="608"/>
        <end position="617"/>
    </location>
</feature>
<feature type="compositionally biased region" description="Polar residues" evidence="1">
    <location>
        <begin position="1607"/>
        <end position="1617"/>
    </location>
</feature>
<feature type="region of interest" description="Disordered" evidence="1">
    <location>
        <begin position="975"/>
        <end position="1039"/>
    </location>
</feature>
<feature type="region of interest" description="Disordered" evidence="1">
    <location>
        <begin position="1890"/>
        <end position="1956"/>
    </location>
</feature>
<feature type="compositionally biased region" description="Basic and acidic residues" evidence="1">
    <location>
        <begin position="825"/>
        <end position="855"/>
    </location>
</feature>
<feature type="compositionally biased region" description="Polar residues" evidence="1">
    <location>
        <begin position="1780"/>
        <end position="1799"/>
    </location>
</feature>
<feature type="region of interest" description="Disordered" evidence="1">
    <location>
        <begin position="1780"/>
        <end position="1803"/>
    </location>
</feature>
<feature type="region of interest" description="Disordered" evidence="1">
    <location>
        <begin position="1531"/>
        <end position="1654"/>
    </location>
</feature>
<feature type="compositionally biased region" description="Polar residues" evidence="1">
    <location>
        <begin position="935"/>
        <end position="948"/>
    </location>
</feature>
<feature type="compositionally biased region" description="Basic and acidic residues" evidence="1">
    <location>
        <begin position="900"/>
        <end position="922"/>
    </location>
</feature>
<organism evidence="2 3">
    <name type="scientific">Trichoglossum hirsutum</name>
    <dbReference type="NCBI Taxonomy" id="265104"/>
    <lineage>
        <taxon>Eukaryota</taxon>
        <taxon>Fungi</taxon>
        <taxon>Dikarya</taxon>
        <taxon>Ascomycota</taxon>
        <taxon>Pezizomycotina</taxon>
        <taxon>Geoglossomycetes</taxon>
        <taxon>Geoglossales</taxon>
        <taxon>Geoglossaceae</taxon>
        <taxon>Trichoglossum</taxon>
    </lineage>
</organism>
<reference evidence="2" key="1">
    <citation type="submission" date="2021-03" db="EMBL/GenBank/DDBJ databases">
        <title>Comparative genomics and phylogenomic investigation of the class Geoglossomycetes provide insights into ecological specialization and systematics.</title>
        <authorList>
            <person name="Melie T."/>
            <person name="Pirro S."/>
            <person name="Miller A.N."/>
            <person name="Quandt A."/>
        </authorList>
    </citation>
    <scope>NUCLEOTIDE SEQUENCE</scope>
    <source>
        <strain evidence="2">CAQ_001_2017</strain>
    </source>
</reference>
<feature type="compositionally biased region" description="Basic and acidic residues" evidence="1">
    <location>
        <begin position="1019"/>
        <end position="1036"/>
    </location>
</feature>
<feature type="compositionally biased region" description="Polar residues" evidence="1">
    <location>
        <begin position="1319"/>
        <end position="1330"/>
    </location>
</feature>
<protein>
    <recommendedName>
        <fullName evidence="4">PT repeat family protein</fullName>
    </recommendedName>
</protein>
<dbReference type="Gene3D" id="2.60.40.10">
    <property type="entry name" value="Immunoglobulins"/>
    <property type="match status" value="1"/>
</dbReference>
<feature type="compositionally biased region" description="Polar residues" evidence="1">
    <location>
        <begin position="1900"/>
        <end position="1923"/>
    </location>
</feature>
<feature type="region of interest" description="Disordered" evidence="1">
    <location>
        <begin position="272"/>
        <end position="293"/>
    </location>
</feature>
<feature type="region of interest" description="Disordered" evidence="1">
    <location>
        <begin position="306"/>
        <end position="507"/>
    </location>
</feature>
<keyword evidence="3" id="KW-1185">Reference proteome</keyword>
<feature type="compositionally biased region" description="Low complexity" evidence="1">
    <location>
        <begin position="461"/>
        <end position="489"/>
    </location>
</feature>
<feature type="compositionally biased region" description="Basic and acidic residues" evidence="1">
    <location>
        <begin position="1358"/>
        <end position="1388"/>
    </location>
</feature>
<feature type="compositionally biased region" description="Basic and acidic residues" evidence="1">
    <location>
        <begin position="232"/>
        <end position="246"/>
    </location>
</feature>
<feature type="region of interest" description="Disordered" evidence="1">
    <location>
        <begin position="663"/>
        <end position="953"/>
    </location>
</feature>
<feature type="region of interest" description="Disordered" evidence="1">
    <location>
        <begin position="1"/>
        <end position="22"/>
    </location>
</feature>
<feature type="compositionally biased region" description="Polar residues" evidence="1">
    <location>
        <begin position="1642"/>
        <end position="1654"/>
    </location>
</feature>
<evidence type="ECO:0008006" key="4">
    <source>
        <dbReference type="Google" id="ProtNLM"/>
    </source>
</evidence>
<feature type="compositionally biased region" description="Basic and acidic residues" evidence="1">
    <location>
        <begin position="1331"/>
        <end position="1347"/>
    </location>
</feature>
<feature type="compositionally biased region" description="Basic and acidic residues" evidence="1">
    <location>
        <begin position="549"/>
        <end position="567"/>
    </location>
</feature>
<feature type="compositionally biased region" description="Polar residues" evidence="1">
    <location>
        <begin position="1583"/>
        <end position="1595"/>
    </location>
</feature>
<feature type="region of interest" description="Disordered" evidence="1">
    <location>
        <begin position="519"/>
        <end position="641"/>
    </location>
</feature>
<feature type="compositionally biased region" description="Basic and acidic residues" evidence="1">
    <location>
        <begin position="1178"/>
        <end position="1190"/>
    </location>
</feature>
<comment type="caution">
    <text evidence="2">The sequence shown here is derived from an EMBL/GenBank/DDBJ whole genome shotgun (WGS) entry which is preliminary data.</text>
</comment>
<feature type="compositionally biased region" description="Polar residues" evidence="1">
    <location>
        <begin position="1099"/>
        <end position="1115"/>
    </location>
</feature>
<feature type="compositionally biased region" description="Low complexity" evidence="1">
    <location>
        <begin position="436"/>
        <end position="450"/>
    </location>
</feature>
<feature type="compositionally biased region" description="Basic and acidic residues" evidence="1">
    <location>
        <begin position="1620"/>
        <end position="1634"/>
    </location>
</feature>
<proteinExistence type="predicted"/>
<feature type="compositionally biased region" description="Basic and acidic residues" evidence="1">
    <location>
        <begin position="138"/>
        <end position="154"/>
    </location>
</feature>
<sequence>MLYTELRPKEAESSKEGEAAQPEYEFYKELDVNEGHWQYKFKIGQEDLWVLDENSATVVDHDGNRVNSLIVQKDSTSQAPEQTFSSEATAMETQTDPSEPPIARTTSHDDTEGPAKPVDLPVKLSEPDIIPPQADVTVLKERDRVVPQDVEDKTNIVLPGHENRGGELVGVNEKGETPNRDTYQALEGVGENSELPENGDGQVKPVEERPLEAVDHAGPEQQAREPSLTPSSKEHKEAVSSTEHEIFPIQPVEETVDEFTEVFNSGDELALMEGSSAAKEPASIEIPNLTEEIPAPHIAAEKVLDEEQQACGEDVGDGNLQEIVESREVDTRPEEPQSGEEERPEETSDSVYSHPPVVEITEDKPTHGGDLGADGNGTQKFSREKQDIDAKSDDILVSSEQESRSSSSTAEALAKNNEHLPATVPNEAPETEDAPETVAASESEENVAVAHTAEVEKAPEVIETTSTEESTATVEAPVVEEAVNVTETIEPGEATEAEKATEQEKDAGLENALEVVGALETEKTTEPEKVEGAGNPGQEEPPAVEEPVEVEKALEVVDVPEIERITEPEEAETAGDPGQAEAPVVEEHAETEETTERETDAGLEEALEAVGALAADGITEPEEAETAEDLPIPEEATETGTAQEIAEALESEEVPEVQEVAVVAEAPKPVETPAVEEVTEPEATQAKSGALEAERVSEVQENGTITEDVKSVEIPVVEEPEATQGTTGVSEAEETQEKQGNVISGDVAGLETAPDTTETPGARDVPEAQETGEIVEASKSVDASVAGETTESEAAPGTPEAVKTDEIAVSEVVEPEAMLGITETPKPEKTTKPEVPETAKIEEIPESDETREAEIHTNLIPKASTEAVENAASPAIEEDTETNANETKVGCDENAAVHRPGMERSMKSYEDLEKPEVKHTATDEELMEDADYSHGSKTLPISATGESQMRNDPHPVEVDAVESLVSVVDKDLEAPTGLAHASESPDVVTENTLETHEEVGTTASAVPDEHNFATEDELKDTASVEHSSSEIGERENSVAVADLKGESPDAMSLGDIAIDSSGVAACAVLPQTETEVSATFPATDVEKDPMDGYPDPGTTVVTANEPSGMPNNTEESAGARKVEEENLAGIPEIVDTATDTITPENEGPGEDPGAVGGAPKIAVAEAEDPVEPPNLTDRSPETEVSKEEVPIKTLNVEVPETVESREGDSSGVPEVAKESSSGAHQDPDTAAIPKVVHGEEAKNESSGETMDEEKSGEVGLTAAVADPAPAPTLHDPSASASVAGTAAPCPTGGSAESPGHLTQEQELVPDLGLGEGKLSSPTTSIANTATEIDKPAKPASGEEHTSQERSNFAAAVGHDYEADSPRLEDAPLFTHERLSPCEERPADPKHHRRASVTVSESLPEPEEPSAADLGDPLLEDFPSDREHILERLRSTESRLEEDETSVEGAPLSPGLSNSNGSQLTDLASARSPPQAERSPNLDAIPEEESPALPEVVSAVPESQDNKITSIAATSASAVLVGIAATAIASQLKRSSDEGTSQDECINNISAKTPSVALDPTQMSSPPEKLETEQSVYPGFDASKTVQDITAPQVSTLPKERAPDLPPTSVSDGQSPSVSKHPKEDEATREPKPEPTGHGATFDESTGESGIATSENANAAVISTVAPTSSTAALAAEVGLELRGATSDATEGSQIEVDRPADAGALPDAVIDKAAVEGELESHVPPESSRNENITQSDAGAVTVAEVSTISHIASTEDTQFTPNGTTLNAPQAALENQVETPIPDQTNTSTTVTEGQISTEGGLDREVSLGQEASADTLSEDADGAIDAKKGANVMAGAVIGAAIFVEGVAPSVKLNAEGKAFDNSQNAAQSTTQEVPEDEPQHTIQHTVAQRQGEVDTGVSASSKTIWVEDGTTQAKPNNLSGSVEDAPGDGLRRRKADTGDRPQTPHSLQSTKAPKHSNIFKTFWRTVFGGWIGGFFTKIFSSKRRRA</sequence>
<gene>
    <name evidence="2" type="ORF">GP486_000460</name>
</gene>
<feature type="compositionally biased region" description="Basic and acidic residues" evidence="1">
    <location>
        <begin position="1236"/>
        <end position="1245"/>
    </location>
</feature>
<feature type="compositionally biased region" description="Polar residues" evidence="1">
    <location>
        <begin position="1531"/>
        <end position="1552"/>
    </location>
</feature>
<accession>A0A9P8RTI7</accession>